<dbReference type="EMBL" id="BMUB01000010">
    <property type="protein sequence ID" value="GGU87708.1"/>
    <property type="molecule type" value="Genomic_DNA"/>
</dbReference>
<name>A0A1E7NBP1_KITAU</name>
<dbReference type="EMBL" id="JPRF03000016">
    <property type="protein sequence ID" value="OEV38111.1"/>
    <property type="molecule type" value="Genomic_DNA"/>
</dbReference>
<accession>A0A8H9HTR8</accession>
<keyword evidence="3" id="KW-1185">Reference proteome</keyword>
<protein>
    <submittedName>
        <fullName evidence="2">Uncharacterized protein</fullName>
    </submittedName>
</protein>
<reference evidence="2 3" key="2">
    <citation type="submission" date="2014-07" db="EMBL/GenBank/DDBJ databases">
        <authorList>
            <person name="Zhang J.E."/>
            <person name="Yang H."/>
            <person name="Guo J."/>
            <person name="Deng Z."/>
            <person name="Luo H."/>
            <person name="Luo M."/>
            <person name="Zhao B."/>
        </authorList>
    </citation>
    <scope>NUCLEOTIDE SEQUENCE [LARGE SCALE GENOMIC DNA]</scope>
    <source>
        <strain evidence="2">ATCC 10762</strain>
        <strain evidence="3">ATCC 10762 / DSM 40127 / CCM 3239 / JCM 4008 / LMG 5968 / NBRC 12843 / NCIMB 8234 / A-377</strain>
    </source>
</reference>
<reference evidence="1" key="1">
    <citation type="journal article" date="2014" name="Int. J. Syst. Evol. Microbiol.">
        <title>Complete genome sequence of Corynebacterium casei LMG S-19264T (=DSM 44701T), isolated from a smear-ripened cheese.</title>
        <authorList>
            <consortium name="US DOE Joint Genome Institute (JGI-PGF)"/>
            <person name="Walter F."/>
            <person name="Albersmeier A."/>
            <person name="Kalinowski J."/>
            <person name="Ruckert C."/>
        </authorList>
    </citation>
    <scope>NUCLEOTIDE SEQUENCE</scope>
    <source>
        <strain evidence="1">JCM 4434</strain>
    </source>
</reference>
<dbReference type="Gene3D" id="1.25.40.10">
    <property type="entry name" value="Tetratricopeptide repeat domain"/>
    <property type="match status" value="1"/>
</dbReference>
<reference evidence="1" key="5">
    <citation type="submission" date="2020-09" db="EMBL/GenBank/DDBJ databases">
        <authorList>
            <person name="Sun Q."/>
            <person name="Ohkuma M."/>
        </authorList>
    </citation>
    <scope>NUCLEOTIDE SEQUENCE</scope>
    <source>
        <strain evidence="1">JCM 4434</strain>
    </source>
</reference>
<dbReference type="KEGG" id="kau:B6264_12900"/>
<dbReference type="Proteomes" id="UP000610124">
    <property type="component" value="Unassembled WGS sequence"/>
</dbReference>
<dbReference type="AlphaFoldDB" id="A0A1E7NBP1"/>
<dbReference type="Proteomes" id="UP000037395">
    <property type="component" value="Unassembled WGS sequence"/>
</dbReference>
<gene>
    <name evidence="1" type="ORF">GCM10010502_45340</name>
    <name evidence="2" type="ORF">HS99_0023205</name>
</gene>
<dbReference type="OrthoDB" id="3284019at2"/>
<organism evidence="2 3">
    <name type="scientific">Kitasatospora aureofaciens</name>
    <name type="common">Streptomyces aureofaciens</name>
    <dbReference type="NCBI Taxonomy" id="1894"/>
    <lineage>
        <taxon>Bacteria</taxon>
        <taxon>Bacillati</taxon>
        <taxon>Actinomycetota</taxon>
        <taxon>Actinomycetes</taxon>
        <taxon>Kitasatosporales</taxon>
        <taxon>Streptomycetaceae</taxon>
        <taxon>Kitasatospora</taxon>
    </lineage>
</organism>
<evidence type="ECO:0000313" key="2">
    <source>
        <dbReference type="EMBL" id="OEV38111.1"/>
    </source>
</evidence>
<dbReference type="InterPro" id="IPR011990">
    <property type="entry name" value="TPR-like_helical_dom_sf"/>
</dbReference>
<dbReference type="RefSeq" id="WP_046387024.1">
    <property type="nucleotide sequence ID" value="NZ_BMUB01000010.1"/>
</dbReference>
<dbReference type="GeneID" id="97487553"/>
<evidence type="ECO:0000313" key="3">
    <source>
        <dbReference type="Proteomes" id="UP000037395"/>
    </source>
</evidence>
<accession>A0A1E7NBP1</accession>
<reference evidence="2" key="3">
    <citation type="submission" date="2016-08" db="EMBL/GenBank/DDBJ databases">
        <title>Sequencing, Assembly and Comparative Genomics of S. aureofaciens ATCC 10762.</title>
        <authorList>
            <person name="Gradnigo J.S."/>
            <person name="Johnson N."/>
            <person name="Somerville G.A."/>
        </authorList>
    </citation>
    <scope>NUCLEOTIDE SEQUENCE [LARGE SCALE GENOMIC DNA]</scope>
    <source>
        <strain evidence="2">ATCC 10762</strain>
    </source>
</reference>
<comment type="caution">
    <text evidence="2">The sequence shown here is derived from an EMBL/GenBank/DDBJ whole genome shotgun (WGS) entry which is preliminary data.</text>
</comment>
<sequence>MAVLLLLIPPLIWALAKLATRYFNRRTADLQQKTEALKAASAARAQIDPTAFGLPSDGDLDPTRATAPGADAAQLAQAEEAATAGDWKPFAAYLAEAGTDWNERYRRLWKLAEHASKDDGWLSAWRAAEPGSADAAVVHATALIDLAWQVRSSKQAKHVTREQFDAFHRVLGEATEASRAAAELAPDDPSPFVSQLPIAMGLGWSHEQFDALWQQVIARAPYHYSAHQTALQYWCRKWSGSHEQMSAFAERAAAGAPPESLLSGLRLAALHELEFTEDDYRSWMTPQANQAIDKVIADLKTVPTDDPRLPGLHHLLAYGLTHNRRWAEAVEQFRLADRYIDHAPWTYTGRPKATYIEIRNRARTGWDKAGRPTPPTA</sequence>
<reference evidence="3" key="4">
    <citation type="submission" date="2016-08" db="EMBL/GenBank/DDBJ databases">
        <title>Sequencing, assembly and comparative genomics of S. aureofaciens ATCC 10762.</title>
        <authorList>
            <person name="Gradnigo J.S."/>
            <person name="Johnson N."/>
            <person name="Somerville G.A."/>
        </authorList>
    </citation>
    <scope>NUCLEOTIDE SEQUENCE [LARGE SCALE GENOMIC DNA]</scope>
    <source>
        <strain evidence="3">ATCC 10762 / DSM 40127 / CCM 3239 / JCM 4008 / LMG 5968 / NBRC 12843 / NCIMB 8234 / A-377</strain>
    </source>
</reference>
<evidence type="ECO:0000313" key="1">
    <source>
        <dbReference type="EMBL" id="GGU87708.1"/>
    </source>
</evidence>
<proteinExistence type="predicted"/>